<feature type="compositionally biased region" description="Basic and acidic residues" evidence="1">
    <location>
        <begin position="61"/>
        <end position="76"/>
    </location>
</feature>
<accession>A0ABD2N5T9</accession>
<evidence type="ECO:0000313" key="3">
    <source>
        <dbReference type="Proteomes" id="UP001516400"/>
    </source>
</evidence>
<proteinExistence type="predicted"/>
<protein>
    <submittedName>
        <fullName evidence="2">Uncharacterized protein</fullName>
    </submittedName>
</protein>
<organism evidence="2 3">
    <name type="scientific">Cryptolaemus montrouzieri</name>
    <dbReference type="NCBI Taxonomy" id="559131"/>
    <lineage>
        <taxon>Eukaryota</taxon>
        <taxon>Metazoa</taxon>
        <taxon>Ecdysozoa</taxon>
        <taxon>Arthropoda</taxon>
        <taxon>Hexapoda</taxon>
        <taxon>Insecta</taxon>
        <taxon>Pterygota</taxon>
        <taxon>Neoptera</taxon>
        <taxon>Endopterygota</taxon>
        <taxon>Coleoptera</taxon>
        <taxon>Polyphaga</taxon>
        <taxon>Cucujiformia</taxon>
        <taxon>Coccinelloidea</taxon>
        <taxon>Coccinellidae</taxon>
        <taxon>Scymninae</taxon>
        <taxon>Scymnini</taxon>
        <taxon>Cryptolaemus</taxon>
    </lineage>
</organism>
<reference evidence="2 3" key="1">
    <citation type="journal article" date="2021" name="BMC Biol.">
        <title>Horizontally acquired antibacterial genes associated with adaptive radiation of ladybird beetles.</title>
        <authorList>
            <person name="Li H.S."/>
            <person name="Tang X.F."/>
            <person name="Huang Y.H."/>
            <person name="Xu Z.Y."/>
            <person name="Chen M.L."/>
            <person name="Du X.Y."/>
            <person name="Qiu B.Y."/>
            <person name="Chen P.T."/>
            <person name="Zhang W."/>
            <person name="Slipinski A."/>
            <person name="Escalona H.E."/>
            <person name="Waterhouse R.M."/>
            <person name="Zwick A."/>
            <person name="Pang H."/>
        </authorList>
    </citation>
    <scope>NUCLEOTIDE SEQUENCE [LARGE SCALE GENOMIC DNA]</scope>
    <source>
        <strain evidence="2">SYSU2018</strain>
    </source>
</reference>
<keyword evidence="3" id="KW-1185">Reference proteome</keyword>
<comment type="caution">
    <text evidence="2">The sequence shown here is derived from an EMBL/GenBank/DDBJ whole genome shotgun (WGS) entry which is preliminary data.</text>
</comment>
<dbReference type="Proteomes" id="UP001516400">
    <property type="component" value="Unassembled WGS sequence"/>
</dbReference>
<name>A0ABD2N5T9_9CUCU</name>
<gene>
    <name evidence="2" type="ORF">HHI36_015361</name>
</gene>
<feature type="region of interest" description="Disordered" evidence="1">
    <location>
        <begin position="61"/>
        <end position="98"/>
    </location>
</feature>
<evidence type="ECO:0000313" key="2">
    <source>
        <dbReference type="EMBL" id="KAL3273937.1"/>
    </source>
</evidence>
<dbReference type="AlphaFoldDB" id="A0ABD2N5T9"/>
<sequence length="98" mass="11468">MFRQTFLFLFPQYISSPIAMDERQQQRILAWIGESHYQEIVGGLEDDDDNEECFYKVSDHNTDSEQECKDNNHLSEQEQVPGVYDEQSSSSDEEEHSS</sequence>
<evidence type="ECO:0000256" key="1">
    <source>
        <dbReference type="SAM" id="MobiDB-lite"/>
    </source>
</evidence>
<dbReference type="EMBL" id="JABFTP020000062">
    <property type="protein sequence ID" value="KAL3273937.1"/>
    <property type="molecule type" value="Genomic_DNA"/>
</dbReference>